<dbReference type="Gene3D" id="3.40.50.300">
    <property type="entry name" value="P-loop containing nucleotide triphosphate hydrolases"/>
    <property type="match status" value="1"/>
</dbReference>
<dbReference type="PROSITE" id="PS51192">
    <property type="entry name" value="HELICASE_ATP_BIND_1"/>
    <property type="match status" value="1"/>
</dbReference>
<dbReference type="SUPFAM" id="SSF52540">
    <property type="entry name" value="P-loop containing nucleoside triphosphate hydrolases"/>
    <property type="match status" value="2"/>
</dbReference>
<dbReference type="Pfam" id="PF04851">
    <property type="entry name" value="ResIII"/>
    <property type="match status" value="1"/>
</dbReference>
<dbReference type="InterPro" id="IPR027417">
    <property type="entry name" value="P-loop_NTPase"/>
</dbReference>
<proteinExistence type="predicted"/>
<dbReference type="GO" id="GO:0003677">
    <property type="term" value="F:DNA binding"/>
    <property type="evidence" value="ECO:0007669"/>
    <property type="project" value="InterPro"/>
</dbReference>
<sequence length="1026" mass="118075">MKLLFEKDLEYQSEAIKSICGIFEGQEIFQSNFSVNIPYKTDDAIIFGPQSGYSKTTIGIGNKLKVIDENILSNVQKIQLRNGLPQSTEESFRKEGMNFTIEMETGTGKTYVYLRTIFELNEKFGFTKFIIVVPSIAIKEGTNKSLQITEEHFKEIYGNTIYNYFVYDSNKLEQVRSFATSDNIEIMVINIDAFRKSFENDDENNKSNVIHRYKDTLGFKPIELIQETNPIVIIDEPQSVDNTDKAKEAISALNPLCCLRYSATHKQKYNLMYKLDSVDAYEMKLVKQIEVATAEVEGYMNSAYIFLEKVDNRSGIKAYLELDVQTKGKVARSKKWVKQGDDLYDITKRDQYEGYIVKDIVFNRQTGLWEVSFTSNSHISIEGKALGSVSQDLMEREQIRITIESHLDKELLLNPLGIKVLSLFFIDKVANYRQYDDEGNKVKGKYAVMFEEEYEKLISQTKYQSLFSEIKDKSIPVENIHDGYFSIDKRGKGSNKKEKFECYVDSSGKTAKDDDAFNLIMKDKERLLSFDEHLRFIFSHSALKEGWDNPNVFQICTLIDSKDDLTKRQKVGRGLRLCVNQNGERVRGFEVNTLTVMANESYEDFAKGLQKEIEEDTGYKFGLLQRHSFAHIVVDDTSEKPVYLNEEKSRFLYDFFEQCGYIKEEVVNNKTKEVAGKVQDKLRLDLKDNRVSIPEEFNFIKGHIIKTLRKVSGNINIKNRNDARKISLRKEVLLSPEFSELWNRIKYKTTYSVNFNSDALVSKCAQRIYEEVSVGKGKFITKKIKLETTAGAVTVNEATLQRTAKIIEETVSQLPDIVTYLQNETNLTRISIVDILVKSKRLDAFKKNPQAFIESVLDIIKAEMRLCLVDGIKYRKLGEHDIWCQELFENVELQGYLNSNLMESKKSPYDYVIYDSPTVELPMAMAFEQSQNIKVYAKLPSWFRIDTPLGPYNPDWALVWEENGKQSLYFVVETKGGLFEDSIKATELAKIKCGKEHFKAVSTGVELALADRFKTLEDTIMNESAF</sequence>
<comment type="caution">
    <text evidence="2">The sequence shown here is derived from an EMBL/GenBank/DDBJ whole genome shotgun (WGS) entry which is preliminary data.</text>
</comment>
<dbReference type="InterPro" id="IPR006935">
    <property type="entry name" value="Helicase/UvrB_N"/>
</dbReference>
<dbReference type="EMBL" id="VSSQ01000858">
    <property type="protein sequence ID" value="MPM02293.1"/>
    <property type="molecule type" value="Genomic_DNA"/>
</dbReference>
<dbReference type="AlphaFoldDB" id="A0A644WIF8"/>
<dbReference type="InterPro" id="IPR014001">
    <property type="entry name" value="Helicase_ATP-bd"/>
</dbReference>
<protein>
    <recommendedName>
        <fullName evidence="1">Helicase ATP-binding domain-containing protein</fullName>
    </recommendedName>
</protein>
<organism evidence="2">
    <name type="scientific">bioreactor metagenome</name>
    <dbReference type="NCBI Taxonomy" id="1076179"/>
    <lineage>
        <taxon>unclassified sequences</taxon>
        <taxon>metagenomes</taxon>
        <taxon>ecological metagenomes</taxon>
    </lineage>
</organism>
<accession>A0A644WIF8</accession>
<gene>
    <name evidence="2" type="ORF">SDC9_48538</name>
</gene>
<evidence type="ECO:0000259" key="1">
    <source>
        <dbReference type="PROSITE" id="PS51192"/>
    </source>
</evidence>
<dbReference type="GO" id="GO:0015668">
    <property type="term" value="F:type III site-specific deoxyribonuclease activity"/>
    <property type="evidence" value="ECO:0007669"/>
    <property type="project" value="InterPro"/>
</dbReference>
<feature type="domain" description="Helicase ATP-binding" evidence="1">
    <location>
        <begin position="90"/>
        <end position="283"/>
    </location>
</feature>
<dbReference type="Pfam" id="PF19778">
    <property type="entry name" value="RE_endonuc"/>
    <property type="match status" value="1"/>
</dbReference>
<reference evidence="2" key="1">
    <citation type="submission" date="2019-08" db="EMBL/GenBank/DDBJ databases">
        <authorList>
            <person name="Kucharzyk K."/>
            <person name="Murdoch R.W."/>
            <person name="Higgins S."/>
            <person name="Loffler F."/>
        </authorList>
    </citation>
    <scope>NUCLEOTIDE SEQUENCE</scope>
</reference>
<dbReference type="InterPro" id="IPR045572">
    <property type="entry name" value="RE_endonuc_C"/>
</dbReference>
<evidence type="ECO:0000313" key="2">
    <source>
        <dbReference type="EMBL" id="MPM02293.1"/>
    </source>
</evidence>
<name>A0A644WIF8_9ZZZZ</name>
<dbReference type="GO" id="GO:0005524">
    <property type="term" value="F:ATP binding"/>
    <property type="evidence" value="ECO:0007669"/>
    <property type="project" value="InterPro"/>
</dbReference>